<feature type="domain" description="ABC transporter" evidence="5">
    <location>
        <begin position="2"/>
        <end position="237"/>
    </location>
</feature>
<evidence type="ECO:0000256" key="2">
    <source>
        <dbReference type="ARBA" id="ARBA00022448"/>
    </source>
</evidence>
<keyword evidence="4 6" id="KW-0067">ATP-binding</keyword>
<dbReference type="OrthoDB" id="9790614at2"/>
<name>F8L583_SIMNZ</name>
<dbReference type="PROSITE" id="PS00211">
    <property type="entry name" value="ABC_TRANSPORTER_1"/>
    <property type="match status" value="1"/>
</dbReference>
<dbReference type="FunFam" id="3.40.50.300:FF:000425">
    <property type="entry name" value="Probable ABC transporter, ATP-binding subunit"/>
    <property type="match status" value="1"/>
</dbReference>
<evidence type="ECO:0000256" key="3">
    <source>
        <dbReference type="ARBA" id="ARBA00022741"/>
    </source>
</evidence>
<dbReference type="PANTHER" id="PTHR43117:SF4">
    <property type="entry name" value="OSMOPROTECTANT IMPORT ATP-BINDING PROTEIN OSMV"/>
    <property type="match status" value="1"/>
</dbReference>
<reference evidence="6 7" key="2">
    <citation type="journal article" date="2011" name="Mol. Biol. Evol.">
        <title>Unity in variety--the pan-genome of the Chlamydiae.</title>
        <authorList>
            <person name="Collingro A."/>
            <person name="Tischler P."/>
            <person name="Weinmaier T."/>
            <person name="Penz T."/>
            <person name="Heinz E."/>
            <person name="Brunham R.C."/>
            <person name="Read T.D."/>
            <person name="Bavoil P.M."/>
            <person name="Sachse K."/>
            <person name="Kahane S."/>
            <person name="Friedman M.G."/>
            <person name="Rattei T."/>
            <person name="Myers G.S."/>
            <person name="Horn M."/>
        </authorList>
    </citation>
    <scope>NUCLEOTIDE SEQUENCE [LARGE SCALE GENOMIC DNA]</scope>
    <source>
        <strain evidence="7">ATCC VR-1471 / Z</strain>
    </source>
</reference>
<dbReference type="InterPro" id="IPR017871">
    <property type="entry name" value="ABC_transporter-like_CS"/>
</dbReference>
<dbReference type="InterPro" id="IPR003593">
    <property type="entry name" value="AAA+_ATPase"/>
</dbReference>
<dbReference type="GO" id="GO:0005524">
    <property type="term" value="F:ATP binding"/>
    <property type="evidence" value="ECO:0007669"/>
    <property type="project" value="UniProtKB-KW"/>
</dbReference>
<dbReference type="SMART" id="SM00382">
    <property type="entry name" value="AAA"/>
    <property type="match status" value="1"/>
</dbReference>
<dbReference type="HOGENOM" id="CLU_000604_1_5_0"/>
<dbReference type="InterPro" id="IPR046342">
    <property type="entry name" value="CBS_dom_sf"/>
</dbReference>
<accession>F8L583</accession>
<reference key="1">
    <citation type="journal article" date="2011" name="Mol. Biol. Evol.">
        <title>Unity in variety -- the pan-genome of the Chlamydiae.</title>
        <authorList>
            <person name="Collingro A."/>
            <person name="Tischler P."/>
            <person name="Weinmaier T."/>
            <person name="Penz T."/>
            <person name="Heinz E."/>
            <person name="Brunham R.C."/>
            <person name="Read T.D."/>
            <person name="Bavoil P.M."/>
            <person name="Sachse K."/>
            <person name="Kahane S."/>
            <person name="Friedman M.G."/>
            <person name="Rattei T."/>
            <person name="Myers G.S.A."/>
            <person name="Horn M."/>
        </authorList>
    </citation>
    <scope>NUCLEOTIDE SEQUENCE</scope>
    <source>
        <strain>Z</strain>
    </source>
</reference>
<dbReference type="InterPro" id="IPR003439">
    <property type="entry name" value="ABC_transporter-like_ATP-bd"/>
</dbReference>
<dbReference type="InterPro" id="IPR027417">
    <property type="entry name" value="P-loop_NTPase"/>
</dbReference>
<dbReference type="EMBL" id="FR872582">
    <property type="protein sequence ID" value="CCB87964.1"/>
    <property type="molecule type" value="Genomic_DNA"/>
</dbReference>
<dbReference type="PROSITE" id="PS50893">
    <property type="entry name" value="ABC_TRANSPORTER_2"/>
    <property type="match status" value="1"/>
</dbReference>
<dbReference type="RefSeq" id="WP_013942431.1">
    <property type="nucleotide sequence ID" value="NC_015713.1"/>
</dbReference>
<evidence type="ECO:0000256" key="1">
    <source>
        <dbReference type="ARBA" id="ARBA00005417"/>
    </source>
</evidence>
<keyword evidence="3" id="KW-0547">Nucleotide-binding</keyword>
<evidence type="ECO:0000313" key="7">
    <source>
        <dbReference type="Proteomes" id="UP000000496"/>
    </source>
</evidence>
<evidence type="ECO:0000259" key="5">
    <source>
        <dbReference type="PROSITE" id="PS50893"/>
    </source>
</evidence>
<dbReference type="Pfam" id="PF00005">
    <property type="entry name" value="ABC_tran"/>
    <property type="match status" value="1"/>
</dbReference>
<keyword evidence="2" id="KW-0813">Transport</keyword>
<proteinExistence type="inferred from homology"/>
<keyword evidence="7" id="KW-1185">Reference proteome</keyword>
<gene>
    <name evidence="6" type="primary">opuBA</name>
    <name evidence="6" type="ordered locus">SNE_A00860</name>
</gene>
<evidence type="ECO:0000256" key="4">
    <source>
        <dbReference type="ARBA" id="ARBA00022840"/>
    </source>
</evidence>
<dbReference type="STRING" id="331113.SNE_A00860"/>
<dbReference type="SUPFAM" id="SSF52540">
    <property type="entry name" value="P-loop containing nucleoside triphosphate hydrolases"/>
    <property type="match status" value="1"/>
</dbReference>
<dbReference type="PANTHER" id="PTHR43117">
    <property type="entry name" value="OSMOPROTECTANT IMPORT ATP-BINDING PROTEIN OSMV"/>
    <property type="match status" value="1"/>
</dbReference>
<evidence type="ECO:0000313" key="6">
    <source>
        <dbReference type="EMBL" id="CCB87964.1"/>
    </source>
</evidence>
<organism evidence="6 7">
    <name type="scientific">Simkania negevensis (strain ATCC VR-1471 / DSM 27360 / Z)</name>
    <dbReference type="NCBI Taxonomy" id="331113"/>
    <lineage>
        <taxon>Bacteria</taxon>
        <taxon>Pseudomonadati</taxon>
        <taxon>Chlamydiota</taxon>
        <taxon>Chlamydiia</taxon>
        <taxon>Parachlamydiales</taxon>
        <taxon>Simkaniaceae</taxon>
        <taxon>Simkania</taxon>
    </lineage>
</organism>
<dbReference type="GO" id="GO:0015697">
    <property type="term" value="P:quaternary ammonium group transport"/>
    <property type="evidence" value="ECO:0007669"/>
    <property type="project" value="UniProtKB-ARBA"/>
</dbReference>
<dbReference type="eggNOG" id="COG1125">
    <property type="taxonomic scope" value="Bacteria"/>
</dbReference>
<dbReference type="KEGG" id="sng:SNE_A00860"/>
<dbReference type="Gene3D" id="3.40.50.300">
    <property type="entry name" value="P-loop containing nucleotide triphosphate hydrolases"/>
    <property type="match status" value="1"/>
</dbReference>
<dbReference type="GO" id="GO:0016887">
    <property type="term" value="F:ATP hydrolysis activity"/>
    <property type="evidence" value="ECO:0007669"/>
    <property type="project" value="InterPro"/>
</dbReference>
<sequence length="326" mass="37120">MIVFENVSKRISKKKYAVENLSFQVNEGETLVLLGKSGCGKSTTLKMINRLVDPGEGTIYVQGENILKQDLVELRRKIGYAVQEISLFPHMTVEENIGIIPKLLKWPESQIEERVDHLLTIFGMDPKIVRKLYPRRLSGGQQQRVGVARALAADPPILLMDEPFGALDPITREQAQNEFRELSSKINKTVIFVTHDLFEAVAIGDRIALMDEGKLLQIATPREFIAQPPTSFADQFVGKHRFQLSLLTKPIFEYVEKGAQDEMIPELKRLDMQSSFYDALNLFRETRQKSLPVFTDSLYQGELKKEKLLDEVLELLMETPQDRSGN</sequence>
<dbReference type="Proteomes" id="UP000000496">
    <property type="component" value="Chromosome gsn.131"/>
</dbReference>
<dbReference type="SUPFAM" id="SSF54631">
    <property type="entry name" value="CBS-domain pair"/>
    <property type="match status" value="1"/>
</dbReference>
<comment type="similarity">
    <text evidence="1">Belongs to the ABC transporter superfamily.</text>
</comment>
<dbReference type="AlphaFoldDB" id="F8L583"/>
<protein>
    <submittedName>
        <fullName evidence="6">Choline transport ATP-binding protein OpuBA</fullName>
    </submittedName>
</protein>